<feature type="transmembrane region" description="Helical" evidence="7">
    <location>
        <begin position="54"/>
        <end position="75"/>
    </location>
</feature>
<dbReference type="GO" id="GO:0035556">
    <property type="term" value="P:intracellular signal transduction"/>
    <property type="evidence" value="ECO:0007669"/>
    <property type="project" value="InterPro"/>
</dbReference>
<gene>
    <name evidence="9" type="ORF">SAMN05421879_101328</name>
</gene>
<evidence type="ECO:0000259" key="8">
    <source>
        <dbReference type="PROSITE" id="PS50125"/>
    </source>
</evidence>
<keyword evidence="10" id="KW-1185">Reference proteome</keyword>
<evidence type="ECO:0000256" key="5">
    <source>
        <dbReference type="ARBA" id="ARBA00023136"/>
    </source>
</evidence>
<dbReference type="InterPro" id="IPR001054">
    <property type="entry name" value="A/G_cyclase"/>
</dbReference>
<dbReference type="Proteomes" id="UP000219688">
    <property type="component" value="Unassembled WGS sequence"/>
</dbReference>
<keyword evidence="4 7" id="KW-1133">Transmembrane helix</keyword>
<dbReference type="GO" id="GO:0004016">
    <property type="term" value="F:adenylate cyclase activity"/>
    <property type="evidence" value="ECO:0007669"/>
    <property type="project" value="UniProtKB-ARBA"/>
</dbReference>
<evidence type="ECO:0000256" key="7">
    <source>
        <dbReference type="SAM" id="Phobius"/>
    </source>
</evidence>
<dbReference type="SMART" id="SM00044">
    <property type="entry name" value="CYCc"/>
    <property type="match status" value="1"/>
</dbReference>
<name>A0A285VCY5_9MICO</name>
<dbReference type="AlphaFoldDB" id="A0A285VCY5"/>
<dbReference type="GO" id="GO:0016020">
    <property type="term" value="C:membrane"/>
    <property type="evidence" value="ECO:0007669"/>
    <property type="project" value="UniProtKB-SubCell"/>
</dbReference>
<feature type="transmembrane region" description="Helical" evidence="7">
    <location>
        <begin position="156"/>
        <end position="181"/>
    </location>
</feature>
<dbReference type="SUPFAM" id="SSF55073">
    <property type="entry name" value="Nucleotide cyclase"/>
    <property type="match status" value="1"/>
</dbReference>
<protein>
    <submittedName>
        <fullName evidence="9">Guanylate cyclase</fullName>
    </submittedName>
</protein>
<organism evidence="9 10">
    <name type="scientific">Ornithinimicrobium cerasi</name>
    <dbReference type="NCBI Taxonomy" id="2248773"/>
    <lineage>
        <taxon>Bacteria</taxon>
        <taxon>Bacillati</taxon>
        <taxon>Actinomycetota</taxon>
        <taxon>Actinomycetes</taxon>
        <taxon>Micrococcales</taxon>
        <taxon>Ornithinimicrobiaceae</taxon>
        <taxon>Ornithinimicrobium</taxon>
    </lineage>
</organism>
<dbReference type="CDD" id="cd07302">
    <property type="entry name" value="CHD"/>
    <property type="match status" value="1"/>
</dbReference>
<keyword evidence="6" id="KW-0456">Lyase</keyword>
<dbReference type="Pfam" id="PF00211">
    <property type="entry name" value="Guanylate_cyc"/>
    <property type="match status" value="1"/>
</dbReference>
<dbReference type="PANTHER" id="PTHR11920:SF335">
    <property type="entry name" value="GUANYLATE CYCLASE"/>
    <property type="match status" value="1"/>
</dbReference>
<feature type="domain" description="Guanylate cyclase" evidence="8">
    <location>
        <begin position="259"/>
        <end position="387"/>
    </location>
</feature>
<dbReference type="EMBL" id="OBQK01000001">
    <property type="protein sequence ID" value="SOC51843.1"/>
    <property type="molecule type" value="Genomic_DNA"/>
</dbReference>
<evidence type="ECO:0000313" key="10">
    <source>
        <dbReference type="Proteomes" id="UP000219688"/>
    </source>
</evidence>
<feature type="transmembrane region" description="Helical" evidence="7">
    <location>
        <begin position="81"/>
        <end position="98"/>
    </location>
</feature>
<evidence type="ECO:0000313" key="9">
    <source>
        <dbReference type="EMBL" id="SOC51843.1"/>
    </source>
</evidence>
<keyword evidence="5 7" id="KW-0472">Membrane</keyword>
<dbReference type="RefSeq" id="WP_141401371.1">
    <property type="nucleotide sequence ID" value="NZ_OBQK01000001.1"/>
</dbReference>
<accession>A0A285VCY5</accession>
<evidence type="ECO:0000256" key="3">
    <source>
        <dbReference type="ARBA" id="ARBA00022741"/>
    </source>
</evidence>
<sequence length="449" mass="48674">MNGVVVWTVASGRAPTTPAPRGPRERVVELVSRLSELGARPEDTRDERLRAGTLILASVLIAVLSVVWVSTYLVFGYPRSAAIPALYQVVTVAGLVVLTRTRRFAVFRTTQLVTMLVLPALLQVSLGGFVASSGMVLWGLFVPLAALALVGVRHSLVWLVAFLAELALLAALDPFFLGYAAQLPRSLVVWFFVLNVLGVTLSAYVMLAYFVEQRARAHRALEVERERSERLLLNVLPQPIADRLKGGTGVIAERHESATVLFADLVGFTEYALVMAPEDLVALLDRIFTQFDRRAGEEGLEKIKTIGDAYMVAGGVPEARSGHVAAVARMALAMRSDIATLCAETGETWLQVRIGIDTGPVVAGVIGRRKFAYDLWGDTVNTASRMQSSALPGDIQVTSRVAAALDDSFIVQSRGTSQVRGKGPMETFLLLSGSGPTSSRWLWRRPHAP</sequence>
<dbReference type="Gene3D" id="3.30.70.1230">
    <property type="entry name" value="Nucleotide cyclase"/>
    <property type="match status" value="1"/>
</dbReference>
<evidence type="ECO:0000256" key="4">
    <source>
        <dbReference type="ARBA" id="ARBA00022989"/>
    </source>
</evidence>
<dbReference type="InterPro" id="IPR029787">
    <property type="entry name" value="Nucleotide_cyclase"/>
</dbReference>
<dbReference type="PROSITE" id="PS50125">
    <property type="entry name" value="GUANYLATE_CYCLASE_2"/>
    <property type="match status" value="1"/>
</dbReference>
<proteinExistence type="predicted"/>
<keyword evidence="3" id="KW-0547">Nucleotide-binding</keyword>
<dbReference type="InterPro" id="IPR050401">
    <property type="entry name" value="Cyclic_nucleotide_synthase"/>
</dbReference>
<dbReference type="PANTHER" id="PTHR11920">
    <property type="entry name" value="GUANYLYL CYCLASE"/>
    <property type="match status" value="1"/>
</dbReference>
<comment type="subcellular location">
    <subcellularLocation>
        <location evidence="1">Membrane</location>
    </subcellularLocation>
</comment>
<dbReference type="STRING" id="1122622.GCA_000421185_00205"/>
<dbReference type="GO" id="GO:0000166">
    <property type="term" value="F:nucleotide binding"/>
    <property type="evidence" value="ECO:0007669"/>
    <property type="project" value="UniProtKB-KW"/>
</dbReference>
<evidence type="ECO:0000256" key="2">
    <source>
        <dbReference type="ARBA" id="ARBA00022692"/>
    </source>
</evidence>
<feature type="transmembrane region" description="Helical" evidence="7">
    <location>
        <begin position="128"/>
        <end position="149"/>
    </location>
</feature>
<dbReference type="GO" id="GO:0009190">
    <property type="term" value="P:cyclic nucleotide biosynthetic process"/>
    <property type="evidence" value="ECO:0007669"/>
    <property type="project" value="InterPro"/>
</dbReference>
<evidence type="ECO:0000256" key="6">
    <source>
        <dbReference type="ARBA" id="ARBA00023239"/>
    </source>
</evidence>
<keyword evidence="2 7" id="KW-0812">Transmembrane</keyword>
<reference evidence="10" key="1">
    <citation type="submission" date="2017-08" db="EMBL/GenBank/DDBJ databases">
        <authorList>
            <person name="Varghese N."/>
            <person name="Submissions S."/>
        </authorList>
    </citation>
    <scope>NUCLEOTIDE SEQUENCE [LARGE SCALE GENOMIC DNA]</scope>
    <source>
        <strain evidence="10">USBA17B2</strain>
    </source>
</reference>
<evidence type="ECO:0000256" key="1">
    <source>
        <dbReference type="ARBA" id="ARBA00004370"/>
    </source>
</evidence>
<feature type="transmembrane region" description="Helical" evidence="7">
    <location>
        <begin position="187"/>
        <end position="211"/>
    </location>
</feature>